<dbReference type="SUPFAM" id="SSF53067">
    <property type="entry name" value="Actin-like ATPase domain"/>
    <property type="match status" value="2"/>
</dbReference>
<evidence type="ECO:0000256" key="2">
    <source>
        <dbReference type="ARBA" id="ARBA00022840"/>
    </source>
</evidence>
<accession>A0A7R7DU22</accession>
<dbReference type="PRINTS" id="PR00301">
    <property type="entry name" value="HEATSHOCK70"/>
</dbReference>
<dbReference type="InterPro" id="IPR043129">
    <property type="entry name" value="ATPase_NBD"/>
</dbReference>
<keyword evidence="3" id="KW-0143">Chaperone</keyword>
<dbReference type="Proteomes" id="UP000611640">
    <property type="component" value="Chromosome"/>
</dbReference>
<gene>
    <name evidence="7" type="ORF">Athai_53310</name>
</gene>
<dbReference type="Gene3D" id="3.90.640.10">
    <property type="entry name" value="Actin, Chain A, domain 4"/>
    <property type="match status" value="1"/>
</dbReference>
<comment type="similarity">
    <text evidence="4">Belongs to the heat shock protein 70 family.</text>
</comment>
<feature type="compositionally biased region" description="Gly residues" evidence="5">
    <location>
        <begin position="398"/>
        <end position="413"/>
    </location>
</feature>
<name>A0A7R7DU22_9ACTN</name>
<keyword evidence="2 4" id="KW-0067">ATP-binding</keyword>
<evidence type="ECO:0000256" key="6">
    <source>
        <dbReference type="SAM" id="Phobius"/>
    </source>
</evidence>
<dbReference type="RefSeq" id="WP_344319645.1">
    <property type="nucleotide sequence ID" value="NZ_BAAAKF010000049.1"/>
</dbReference>
<feature type="region of interest" description="Disordered" evidence="5">
    <location>
        <begin position="360"/>
        <end position="441"/>
    </location>
</feature>
<dbReference type="GO" id="GO:0005524">
    <property type="term" value="F:ATP binding"/>
    <property type="evidence" value="ECO:0007669"/>
    <property type="project" value="UniProtKB-KW"/>
</dbReference>
<evidence type="ECO:0000256" key="5">
    <source>
        <dbReference type="SAM" id="MobiDB-lite"/>
    </source>
</evidence>
<reference evidence="7 8" key="1">
    <citation type="submission" date="2020-08" db="EMBL/GenBank/DDBJ databases">
        <title>Whole genome shotgun sequence of Actinocatenispora thailandica NBRC 105041.</title>
        <authorList>
            <person name="Komaki H."/>
            <person name="Tamura T."/>
        </authorList>
    </citation>
    <scope>NUCLEOTIDE SEQUENCE [LARGE SCALE GENOMIC DNA]</scope>
    <source>
        <strain evidence="7 8">NBRC 105041</strain>
    </source>
</reference>
<dbReference type="AlphaFoldDB" id="A0A7R7DU22"/>
<feature type="compositionally biased region" description="Low complexity" evidence="5">
    <location>
        <begin position="429"/>
        <end position="441"/>
    </location>
</feature>
<evidence type="ECO:0008006" key="9">
    <source>
        <dbReference type="Google" id="ProtNLM"/>
    </source>
</evidence>
<keyword evidence="8" id="KW-1185">Reference proteome</keyword>
<dbReference type="Pfam" id="PF00012">
    <property type="entry name" value="HSP70"/>
    <property type="match status" value="1"/>
</dbReference>
<evidence type="ECO:0000313" key="7">
    <source>
        <dbReference type="EMBL" id="BCJ37828.1"/>
    </source>
</evidence>
<evidence type="ECO:0000256" key="1">
    <source>
        <dbReference type="ARBA" id="ARBA00022741"/>
    </source>
</evidence>
<feature type="region of interest" description="Disordered" evidence="5">
    <location>
        <begin position="461"/>
        <end position="495"/>
    </location>
</feature>
<dbReference type="GO" id="GO:0140662">
    <property type="term" value="F:ATP-dependent protein folding chaperone"/>
    <property type="evidence" value="ECO:0007669"/>
    <property type="project" value="InterPro"/>
</dbReference>
<keyword evidence="6" id="KW-0472">Membrane</keyword>
<organism evidence="7 8">
    <name type="scientific">Actinocatenispora thailandica</name>
    <dbReference type="NCBI Taxonomy" id="227318"/>
    <lineage>
        <taxon>Bacteria</taxon>
        <taxon>Bacillati</taxon>
        <taxon>Actinomycetota</taxon>
        <taxon>Actinomycetes</taxon>
        <taxon>Micromonosporales</taxon>
        <taxon>Micromonosporaceae</taxon>
        <taxon>Actinocatenispora</taxon>
    </lineage>
</organism>
<evidence type="ECO:0000313" key="8">
    <source>
        <dbReference type="Proteomes" id="UP000611640"/>
    </source>
</evidence>
<dbReference type="InterPro" id="IPR013126">
    <property type="entry name" value="Hsp_70_fam"/>
</dbReference>
<protein>
    <recommendedName>
        <fullName evidence="9">Hsp70 protein</fullName>
    </recommendedName>
</protein>
<keyword evidence="6" id="KW-1133">Transmembrane helix</keyword>
<proteinExistence type="inferred from homology"/>
<evidence type="ECO:0000256" key="3">
    <source>
        <dbReference type="ARBA" id="ARBA00023186"/>
    </source>
</evidence>
<evidence type="ECO:0000256" key="4">
    <source>
        <dbReference type="RuleBase" id="RU003322"/>
    </source>
</evidence>
<keyword evidence="6" id="KW-0812">Transmembrane</keyword>
<sequence length="725" mass="74985">MHDDFRLGIDYGTSNTVAVLAWPDGRARPLLFDGSPVLPSAVCAGADGTLITGQEAARAARLAPERFEPNPKRRIDELDVLLGDRTYPLSELVAATLRRVAAEATRIAGAPVADVTITHPVEWGPARRALLTEAADRAGLSRPTLVPEPVAAATYFVDVLDHRVPVGHGVVVYDLGGGTFDACVVRRGADGFEPLSYQGLDDIGGVDLDALVVEIVGQVAGAQAPDEWQRLAHPSNPAELRHSRTLWEDARLAKEALSRQNTAGIFVPLVDRDVHVTREQFESAARAALTRTAEATLSAIRQARITPADVAGLFLVGGSTRVPMAATLLHQRVGLAPIALEQPEIVVAEGALHHRTATGTAAPATLLGPYPPRPAPGGLGDPGPVSAVPDAPGQVSAGPGGAGATSGWPGGPVAGVHGDHSQAWRAPDGAAPVSAMPGAASPVSAPALSSTPPAAMAYQAGTPSPVPAASVPGASVSGSPAPNAGGAGPARPAASAHTLRRRRRLGLVLGICVTVLLLVAIAAGAIYEQRNAPRALPADLRSHACKYIDMTPLYTKFGVPKPSAKPVPNGHSGTDLCSLDTIGKGRPKIDVSGVTFNVDSQGSRTSGEYTDFVAAMRLNHDYPVKKLSIGDEAVVGPLPDFIAAQNTGAPSPAPSGPAGDGVGYGLEIVVRKADYLILIEVDLDFGEWLEGAPRPTIPRERLDTEADALAQVARASLRKVSAVMH</sequence>
<dbReference type="PANTHER" id="PTHR19375">
    <property type="entry name" value="HEAT SHOCK PROTEIN 70KDA"/>
    <property type="match status" value="1"/>
</dbReference>
<dbReference type="KEGG" id="atl:Athai_53310"/>
<keyword evidence="1 4" id="KW-0547">Nucleotide-binding</keyword>
<dbReference type="Gene3D" id="3.30.420.40">
    <property type="match status" value="2"/>
</dbReference>
<feature type="transmembrane region" description="Helical" evidence="6">
    <location>
        <begin position="505"/>
        <end position="527"/>
    </location>
</feature>
<dbReference type="EMBL" id="AP023355">
    <property type="protein sequence ID" value="BCJ37828.1"/>
    <property type="molecule type" value="Genomic_DNA"/>
</dbReference>